<dbReference type="RefSeq" id="WP_016424468.1">
    <property type="nucleotide sequence ID" value="NZ_CABKRV010000001.1"/>
</dbReference>
<dbReference type="Pfam" id="PF01063">
    <property type="entry name" value="Aminotran_4"/>
    <property type="match status" value="2"/>
</dbReference>
<dbReference type="Gene3D" id="3.20.10.10">
    <property type="entry name" value="D-amino Acid Aminotransferase, subunit A, domain 2"/>
    <property type="match status" value="1"/>
</dbReference>
<organism evidence="3">
    <name type="scientific">Staphylococcus schleiferi</name>
    <dbReference type="NCBI Taxonomy" id="1295"/>
    <lineage>
        <taxon>Bacteria</taxon>
        <taxon>Bacillati</taxon>
        <taxon>Bacillota</taxon>
        <taxon>Bacilli</taxon>
        <taxon>Bacillales</taxon>
        <taxon>Staphylococcaceae</taxon>
        <taxon>Staphylococcus</taxon>
    </lineage>
</organism>
<dbReference type="Proteomes" id="UP000264146">
    <property type="component" value="Chromosome"/>
</dbReference>
<dbReference type="InterPro" id="IPR043132">
    <property type="entry name" value="BCAT-like_C"/>
</dbReference>
<evidence type="ECO:0000313" key="2">
    <source>
        <dbReference type="EMBL" id="NHA34808.1"/>
    </source>
</evidence>
<reference evidence="2 5" key="1">
    <citation type="submission" date="2018-01" db="EMBL/GenBank/DDBJ databases">
        <title>Complete genome sequence of Staphylococcus Scheliferi isolated from human.</title>
        <authorList>
            <person name="Abouelkhair M.A."/>
            <person name="Bemis D.A."/>
            <person name="Kania S.A."/>
        </authorList>
    </citation>
    <scope>NUCLEOTIDE SEQUENCE [LARGE SCALE GENOMIC DNA]</scope>
    <source>
        <strain evidence="2 5">ATCC 43808</strain>
    </source>
</reference>
<dbReference type="EMBL" id="UHEF01000001">
    <property type="protein sequence ID" value="SUM90041.1"/>
    <property type="molecule type" value="Genomic_DNA"/>
</dbReference>
<dbReference type="EMBL" id="POVK01000037">
    <property type="protein sequence ID" value="NHA34808.1"/>
    <property type="molecule type" value="Genomic_DNA"/>
</dbReference>
<proteinExistence type="predicted"/>
<keyword evidence="5" id="KW-1185">Reference proteome</keyword>
<evidence type="ECO:0000313" key="3">
    <source>
        <dbReference type="EMBL" id="SUM90041.1"/>
    </source>
</evidence>
<dbReference type="GO" id="GO:0008696">
    <property type="term" value="F:4-amino-4-deoxychorismate lyase activity"/>
    <property type="evidence" value="ECO:0007669"/>
    <property type="project" value="UniProtKB-EC"/>
</dbReference>
<dbReference type="InterPro" id="IPR036038">
    <property type="entry name" value="Aminotransferase-like"/>
</dbReference>
<evidence type="ECO:0000313" key="4">
    <source>
        <dbReference type="Proteomes" id="UP000264146"/>
    </source>
</evidence>
<reference evidence="3" key="2">
    <citation type="submission" date="2018-06" db="EMBL/GenBank/DDBJ databases">
        <authorList>
            <consortium name="Pathogen Informatics"/>
            <person name="Doyle S."/>
        </authorList>
    </citation>
    <scope>NUCLEOTIDE SEQUENCE [LARGE SCALE GENOMIC DNA]</scope>
    <source>
        <strain evidence="3">NCTC12218</strain>
    </source>
</reference>
<evidence type="ECO:0000313" key="1">
    <source>
        <dbReference type="EMBL" id="CAD7360469.1"/>
    </source>
</evidence>
<dbReference type="EMBL" id="LR962863">
    <property type="protein sequence ID" value="CAD7360469.1"/>
    <property type="molecule type" value="Genomic_DNA"/>
</dbReference>
<accession>A0A7Z7QQY7</accession>
<dbReference type="InterPro" id="IPR001544">
    <property type="entry name" value="Aminotrans_IV"/>
</dbReference>
<dbReference type="SUPFAM" id="SSF56752">
    <property type="entry name" value="D-aminoacid aminotransferase-like PLP-dependent enzymes"/>
    <property type="match status" value="1"/>
</dbReference>
<reference evidence="1 4" key="3">
    <citation type="submission" date="2020-11" db="EMBL/GenBank/DDBJ databases">
        <authorList>
            <consortium name="Pathogen Informatics"/>
        </authorList>
    </citation>
    <scope>NUCLEOTIDE SEQUENCE [LARGE SCALE GENOMIC DNA]</scope>
    <source>
        <strain evidence="1 4">NCTC12218</strain>
    </source>
</reference>
<evidence type="ECO:0000313" key="5">
    <source>
        <dbReference type="Proteomes" id="UP000572988"/>
    </source>
</evidence>
<dbReference type="AlphaFoldDB" id="A0A7Z7QQY7"/>
<dbReference type="Proteomes" id="UP000572988">
    <property type="component" value="Unassembled WGS sequence"/>
</dbReference>
<dbReference type="InterPro" id="IPR043131">
    <property type="entry name" value="BCAT-like_N"/>
</dbReference>
<sequence>MKLFETMRLEAGQIARLQYHYKRIRSASQSLNIPFDSERWQHNLKHVQTQYPSGLYRVKLIVHQSGEMQVEVGALGETKKMTAQLIPSKNQVPTWQRIYKTSERDYLTHDHTTQLALFYDADGKILEFDIGNVVVVLNGQSITPNYAHDFLQGCMRQMLLEQHKITEQYFTVGDLLEMLQQGGQLWMINSLREWVPISLELKN</sequence>
<keyword evidence="3" id="KW-0456">Lyase</keyword>
<gene>
    <name evidence="2" type="ORF">C1O36_10035</name>
    <name evidence="3" type="ORF">NCTC12218_02145</name>
</gene>
<name>A0A7Z7QQY7_STASC</name>
<dbReference type="EC" id="4.1.3.38" evidence="3"/>
<protein>
    <submittedName>
        <fullName evidence="3">Aminodeoxychorismate lyase</fullName>
        <ecNumber evidence="3">4.1.3.38</ecNumber>
    </submittedName>
</protein>
<dbReference type="Gene3D" id="3.30.470.10">
    <property type="match status" value="1"/>
</dbReference>
<dbReference type="GeneID" id="93790787"/>